<dbReference type="InterPro" id="IPR036390">
    <property type="entry name" value="WH_DNA-bd_sf"/>
</dbReference>
<comment type="caution">
    <text evidence="4">The sequence shown here is derived from an EMBL/GenBank/DDBJ whole genome shotgun (WGS) entry which is preliminary data.</text>
</comment>
<dbReference type="InterPro" id="IPR000182">
    <property type="entry name" value="GNAT_dom"/>
</dbReference>
<evidence type="ECO:0000256" key="1">
    <source>
        <dbReference type="ARBA" id="ARBA00022679"/>
    </source>
</evidence>
<evidence type="ECO:0000259" key="3">
    <source>
        <dbReference type="PROSITE" id="PS51186"/>
    </source>
</evidence>
<dbReference type="SMART" id="SM00347">
    <property type="entry name" value="HTH_MARR"/>
    <property type="match status" value="1"/>
</dbReference>
<dbReference type="CDD" id="cd04301">
    <property type="entry name" value="NAT_SF"/>
    <property type="match status" value="1"/>
</dbReference>
<dbReference type="Proteomes" id="UP000295351">
    <property type="component" value="Unassembled WGS sequence"/>
</dbReference>
<dbReference type="PROSITE" id="PS51186">
    <property type="entry name" value="GNAT"/>
    <property type="match status" value="1"/>
</dbReference>
<dbReference type="SUPFAM" id="SSF55729">
    <property type="entry name" value="Acyl-CoA N-acyltransferases (Nat)"/>
    <property type="match status" value="1"/>
</dbReference>
<evidence type="ECO:0000313" key="5">
    <source>
        <dbReference type="Proteomes" id="UP000295351"/>
    </source>
</evidence>
<dbReference type="PANTHER" id="PTHR13947">
    <property type="entry name" value="GNAT FAMILY N-ACETYLTRANSFERASE"/>
    <property type="match status" value="1"/>
</dbReference>
<dbReference type="Pfam" id="PF00583">
    <property type="entry name" value="Acetyltransf_1"/>
    <property type="match status" value="1"/>
</dbReference>
<sequence length="337" mass="36579">MTAIAPEETGSDTIEAVRAFNRFYTNRIGVLDRAYLDTPYTLTEARVIYELANGGATAASQLTTELSLDPAYVSRMLKGFSGTGLVDIRKDPADGRGRLLSLTESGRAVAADLATRSRASIATLIEPLDEAARHRLTAALRDVTALLAGESLSGPIRIRPHRAGDMGRVIASQAQSYAESYGWNEEYEALVAEICAKFLRDFDPTREHCWIAEQDGALVGSIFLVKASETTARLRLLHVAEAARGHGLGTRLVTDCIRFAQGAGYRRLELWTNDILTAARRIYQAAGFTLEKEEAHHSFGQDLVGQTWVLDLAGWQEPLTPPAARAPASSTPEAPPA</sequence>
<evidence type="ECO:0000259" key="2">
    <source>
        <dbReference type="PROSITE" id="PS50995"/>
    </source>
</evidence>
<dbReference type="RefSeq" id="WP_133032935.1">
    <property type="nucleotide sequence ID" value="NZ_BAABEI010000012.1"/>
</dbReference>
<accession>A0A4R2D2R8</accession>
<feature type="domain" description="HTH marR-type" evidence="2">
    <location>
        <begin position="6"/>
        <end position="145"/>
    </location>
</feature>
<evidence type="ECO:0000313" key="4">
    <source>
        <dbReference type="EMBL" id="TCN48728.1"/>
    </source>
</evidence>
<dbReference type="InterPro" id="IPR050769">
    <property type="entry name" value="NAT_camello-type"/>
</dbReference>
<gene>
    <name evidence="4" type="ORF">EV665_101466</name>
</gene>
<keyword evidence="1 4" id="KW-0808">Transferase</keyword>
<dbReference type="SUPFAM" id="SSF46785">
    <property type="entry name" value="Winged helix' DNA-binding domain"/>
    <property type="match status" value="1"/>
</dbReference>
<feature type="domain" description="N-acetyltransferase" evidence="3">
    <location>
        <begin position="156"/>
        <end position="313"/>
    </location>
</feature>
<dbReference type="Gene3D" id="3.40.630.30">
    <property type="match status" value="1"/>
</dbReference>
<keyword evidence="5" id="KW-1185">Reference proteome</keyword>
<dbReference type="GO" id="GO:0003700">
    <property type="term" value="F:DNA-binding transcription factor activity"/>
    <property type="evidence" value="ECO:0007669"/>
    <property type="project" value="InterPro"/>
</dbReference>
<dbReference type="GO" id="GO:0008080">
    <property type="term" value="F:N-acetyltransferase activity"/>
    <property type="evidence" value="ECO:0007669"/>
    <property type="project" value="InterPro"/>
</dbReference>
<name>A0A4R2D2R8_SHIGR</name>
<dbReference type="PANTHER" id="PTHR13947:SF37">
    <property type="entry name" value="LD18367P"/>
    <property type="match status" value="1"/>
</dbReference>
<dbReference type="PROSITE" id="PS50995">
    <property type="entry name" value="HTH_MARR_2"/>
    <property type="match status" value="1"/>
</dbReference>
<dbReference type="AlphaFoldDB" id="A0A4R2D2R8"/>
<protein>
    <submittedName>
        <fullName evidence="4">MarR family transcriptional regulator with acetyltransferase activity</fullName>
    </submittedName>
</protein>
<dbReference type="Gene3D" id="1.10.10.10">
    <property type="entry name" value="Winged helix-like DNA-binding domain superfamily/Winged helix DNA-binding domain"/>
    <property type="match status" value="1"/>
</dbReference>
<dbReference type="InterPro" id="IPR000835">
    <property type="entry name" value="HTH_MarR-typ"/>
</dbReference>
<reference evidence="4 5" key="1">
    <citation type="submission" date="2019-03" db="EMBL/GenBank/DDBJ databases">
        <title>Genomic Encyclopedia of Type Strains, Phase IV (KMG-IV): sequencing the most valuable type-strain genomes for metagenomic binning, comparative biology and taxonomic classification.</title>
        <authorList>
            <person name="Goeker M."/>
        </authorList>
    </citation>
    <scope>NUCLEOTIDE SEQUENCE [LARGE SCALE GENOMIC DNA]</scope>
    <source>
        <strain evidence="4 5">DSM 18401</strain>
    </source>
</reference>
<dbReference type="InterPro" id="IPR016181">
    <property type="entry name" value="Acyl_CoA_acyltransferase"/>
</dbReference>
<proteinExistence type="predicted"/>
<dbReference type="EMBL" id="SLVX01000001">
    <property type="protein sequence ID" value="TCN48728.1"/>
    <property type="molecule type" value="Genomic_DNA"/>
</dbReference>
<dbReference type="InterPro" id="IPR036388">
    <property type="entry name" value="WH-like_DNA-bd_sf"/>
</dbReference>
<organism evidence="4 5">
    <name type="scientific">Shinella granuli</name>
    <dbReference type="NCBI Taxonomy" id="323621"/>
    <lineage>
        <taxon>Bacteria</taxon>
        <taxon>Pseudomonadati</taxon>
        <taxon>Pseudomonadota</taxon>
        <taxon>Alphaproteobacteria</taxon>
        <taxon>Hyphomicrobiales</taxon>
        <taxon>Rhizobiaceae</taxon>
        <taxon>Shinella</taxon>
    </lineage>
</organism>
<dbReference type="Pfam" id="PF12802">
    <property type="entry name" value="MarR_2"/>
    <property type="match status" value="1"/>
</dbReference>